<evidence type="ECO:0000256" key="1">
    <source>
        <dbReference type="ARBA" id="ARBA00022679"/>
    </source>
</evidence>
<dbReference type="PRINTS" id="PR00094">
    <property type="entry name" value="ADENYLTKNASE"/>
</dbReference>
<dbReference type="Pfam" id="PF00406">
    <property type="entry name" value="ADK"/>
    <property type="match status" value="2"/>
</dbReference>
<name>A0A8K0CIU9_IGNLU</name>
<dbReference type="SUPFAM" id="SSF52540">
    <property type="entry name" value="P-loop containing nucleoside triphosphate hydrolases"/>
    <property type="match status" value="2"/>
</dbReference>
<evidence type="ECO:0000313" key="5">
    <source>
        <dbReference type="Proteomes" id="UP000801492"/>
    </source>
</evidence>
<keyword evidence="1" id="KW-0808">Transferase</keyword>
<dbReference type="Gene3D" id="3.40.50.300">
    <property type="entry name" value="P-loop containing nucleotide triphosphate hydrolases"/>
    <property type="match status" value="2"/>
</dbReference>
<dbReference type="GO" id="GO:0006139">
    <property type="term" value="P:nucleobase-containing compound metabolic process"/>
    <property type="evidence" value="ECO:0007669"/>
    <property type="project" value="InterPro"/>
</dbReference>
<dbReference type="CDD" id="cd01428">
    <property type="entry name" value="ADK"/>
    <property type="match status" value="2"/>
</dbReference>
<evidence type="ECO:0000313" key="4">
    <source>
        <dbReference type="EMBL" id="KAF2884767.1"/>
    </source>
</evidence>
<feature type="non-terminal residue" evidence="4">
    <location>
        <position position="1"/>
    </location>
</feature>
<dbReference type="EMBL" id="VTPC01090131">
    <property type="protein sequence ID" value="KAF2884767.1"/>
    <property type="molecule type" value="Genomic_DNA"/>
</dbReference>
<organism evidence="4 5">
    <name type="scientific">Ignelater luminosus</name>
    <name type="common">Cucubano</name>
    <name type="synonym">Pyrophorus luminosus</name>
    <dbReference type="NCBI Taxonomy" id="2038154"/>
    <lineage>
        <taxon>Eukaryota</taxon>
        <taxon>Metazoa</taxon>
        <taxon>Ecdysozoa</taxon>
        <taxon>Arthropoda</taxon>
        <taxon>Hexapoda</taxon>
        <taxon>Insecta</taxon>
        <taxon>Pterygota</taxon>
        <taxon>Neoptera</taxon>
        <taxon>Endopterygota</taxon>
        <taxon>Coleoptera</taxon>
        <taxon>Polyphaga</taxon>
        <taxon>Elateriformia</taxon>
        <taxon>Elateroidea</taxon>
        <taxon>Elateridae</taxon>
        <taxon>Agrypninae</taxon>
        <taxon>Pyrophorini</taxon>
        <taxon>Ignelater</taxon>
    </lineage>
</organism>
<dbReference type="GO" id="GO:0019205">
    <property type="term" value="F:nucleobase-containing compound kinase activity"/>
    <property type="evidence" value="ECO:0007669"/>
    <property type="project" value="InterPro"/>
</dbReference>
<evidence type="ECO:0008006" key="6">
    <source>
        <dbReference type="Google" id="ProtNLM"/>
    </source>
</evidence>
<dbReference type="GO" id="GO:0005524">
    <property type="term" value="F:ATP binding"/>
    <property type="evidence" value="ECO:0007669"/>
    <property type="project" value="InterPro"/>
</dbReference>
<reference evidence="4" key="1">
    <citation type="submission" date="2019-08" db="EMBL/GenBank/DDBJ databases">
        <title>The genome of the North American firefly Photinus pyralis.</title>
        <authorList>
            <consortium name="Photinus pyralis genome working group"/>
            <person name="Fallon T.R."/>
            <person name="Sander Lower S.E."/>
            <person name="Weng J.-K."/>
        </authorList>
    </citation>
    <scope>NUCLEOTIDE SEQUENCE</scope>
    <source>
        <strain evidence="4">TRF0915ILg1</strain>
        <tissue evidence="4">Whole body</tissue>
    </source>
</reference>
<dbReference type="AlphaFoldDB" id="A0A8K0CIU9"/>
<dbReference type="InterPro" id="IPR000850">
    <property type="entry name" value="Adenylat/UMP-CMP_kin"/>
</dbReference>
<dbReference type="InterPro" id="IPR033690">
    <property type="entry name" value="Adenylat_kinase_CS"/>
</dbReference>
<protein>
    <recommendedName>
        <fullName evidence="6">Adenylate kinase isoenzyme 5</fullName>
    </recommendedName>
</protein>
<dbReference type="InterPro" id="IPR027417">
    <property type="entry name" value="P-loop_NTPase"/>
</dbReference>
<keyword evidence="3" id="KW-0418">Kinase</keyword>
<accession>A0A8K0CIU9</accession>
<keyword evidence="2" id="KW-0547">Nucleotide-binding</keyword>
<gene>
    <name evidence="4" type="ORF">ILUMI_21374</name>
</gene>
<dbReference type="OrthoDB" id="6436361at2759"/>
<evidence type="ECO:0000256" key="3">
    <source>
        <dbReference type="ARBA" id="ARBA00022777"/>
    </source>
</evidence>
<dbReference type="PROSITE" id="PS00113">
    <property type="entry name" value="ADENYLATE_KINASE"/>
    <property type="match status" value="1"/>
</dbReference>
<comment type="caution">
    <text evidence="4">The sequence shown here is derived from an EMBL/GenBank/DDBJ whole genome shotgun (WGS) entry which is preliminary data.</text>
</comment>
<dbReference type="PANTHER" id="PTHR23359">
    <property type="entry name" value="NUCLEOTIDE KINASE"/>
    <property type="match status" value="1"/>
</dbReference>
<evidence type="ECO:0000256" key="2">
    <source>
        <dbReference type="ARBA" id="ARBA00022741"/>
    </source>
</evidence>
<keyword evidence="5" id="KW-1185">Reference proteome</keyword>
<proteinExistence type="predicted"/>
<sequence length="753" mass="84199">LDSLSELSVCSIKLDELAEYVEEFDNAYADNEYKKIKVRLLHVNNCLEKVAAGPITERKQHLQFYCSSLFKALEDAFKIDRQRLTSIQSWMFQILFWRNLFLLRISQILGQSEDLASWLSMDVVPNLKNNVWHLGVLRNVSLSGIQAEDTLTSEAKVLEQSNASQNLEDGQDSWFENSPRDARNINTPPAGQMPMHNGTAVQFETPKVPVIFVLGGPGSGKVTHCDNLMQEKKGIVHINMTDLLQQYALGNDMQDFGLLSSKTVTEVLMLEMKMSPNAKTYLVSGYPRNMRDVVEYSEKIQVINGAVLISWRQKVLERQIDYGAKLGQVVLSLARMELNNFYKNVMPVADYFDQSNMLIAVNGERHPGDVYKDFKAAVMRILGTQDNPPIFSTGQPPDVPADVTTELPTMAQPVSERLQEPPRPRTQVISVTSQPQNMYQSPVKQGWPPVLWVIGGPGSNKAVLCDEACRDTGWAHVSLGRLLRNAAEPSEQRNATDAKTIRESISAGELVPFDIVMKIVESQMGVNNNAPGIIMDGYPRDMTQVTEFEAKFKQRPTVILLDCSKLQLGRGRLDDSVTAFRRRLEIFRQSSLPMLKAMDNIGRLTIVDGDTDTIPVRQDFKNVVDQHIDYIKQNAGQENSQSLPNGNAVQMNGHIPNNVSNNNNSNLQDLEAQPIDTISKRVQQVGNGVAHTVANGVNHMANGVNQITSSINNVTNGHGPMRVTPVGKPTNYADLDMQRRENIRNMYSEINHI</sequence>
<dbReference type="Proteomes" id="UP000801492">
    <property type="component" value="Unassembled WGS sequence"/>
</dbReference>